<dbReference type="PANTHER" id="PTHR24096:SF323">
    <property type="entry name" value="BLR3536 PROTEIN"/>
    <property type="match status" value="1"/>
</dbReference>
<dbReference type="EMBL" id="CP108021">
    <property type="protein sequence ID" value="WUM20675.1"/>
    <property type="molecule type" value="Genomic_DNA"/>
</dbReference>
<dbReference type="RefSeq" id="WP_328857915.1">
    <property type="nucleotide sequence ID" value="NZ_CP108021.1"/>
</dbReference>
<evidence type="ECO:0000259" key="1">
    <source>
        <dbReference type="Pfam" id="PF00501"/>
    </source>
</evidence>
<dbReference type="PANTHER" id="PTHR24096">
    <property type="entry name" value="LONG-CHAIN-FATTY-ACID--COA LIGASE"/>
    <property type="match status" value="1"/>
</dbReference>
<dbReference type="InterPro" id="IPR045851">
    <property type="entry name" value="AMP-bd_C_sf"/>
</dbReference>
<feature type="domain" description="AMP-dependent synthetase/ligase" evidence="1">
    <location>
        <begin position="12"/>
        <end position="343"/>
    </location>
</feature>
<dbReference type="Gene3D" id="3.30.300.30">
    <property type="match status" value="1"/>
</dbReference>
<evidence type="ECO:0000313" key="2">
    <source>
        <dbReference type="EMBL" id="WUM20675.1"/>
    </source>
</evidence>
<accession>A0AAU4K3L1</accession>
<name>A0AAU4K3L1_9NOCA</name>
<evidence type="ECO:0000313" key="3">
    <source>
        <dbReference type="Proteomes" id="UP001432128"/>
    </source>
</evidence>
<proteinExistence type="predicted"/>
<dbReference type="Proteomes" id="UP001432128">
    <property type="component" value="Chromosome"/>
</dbReference>
<protein>
    <submittedName>
        <fullName evidence="2">AMP-binding protein</fullName>
    </submittedName>
</protein>
<dbReference type="InterPro" id="IPR042099">
    <property type="entry name" value="ANL_N_sf"/>
</dbReference>
<reference evidence="2 3" key="1">
    <citation type="submission" date="2022-10" db="EMBL/GenBank/DDBJ databases">
        <title>The complete genomes of actinobacterial strains from the NBC collection.</title>
        <authorList>
            <person name="Joergensen T.S."/>
            <person name="Alvarez Arevalo M."/>
            <person name="Sterndorff E.B."/>
            <person name="Faurdal D."/>
            <person name="Vuksanovic O."/>
            <person name="Mourched A.-S."/>
            <person name="Charusanti P."/>
            <person name="Shaw S."/>
            <person name="Blin K."/>
            <person name="Weber T."/>
        </authorList>
    </citation>
    <scope>NUCLEOTIDE SEQUENCE [LARGE SCALE GENOMIC DNA]</scope>
    <source>
        <strain evidence="2 3">NBC_00319</strain>
    </source>
</reference>
<dbReference type="Gene3D" id="3.40.50.12780">
    <property type="entry name" value="N-terminal domain of ligase-like"/>
    <property type="match status" value="1"/>
</dbReference>
<dbReference type="SUPFAM" id="SSF56801">
    <property type="entry name" value="Acetyl-CoA synthetase-like"/>
    <property type="match status" value="1"/>
</dbReference>
<dbReference type="Pfam" id="PF00501">
    <property type="entry name" value="AMP-binding"/>
    <property type="match status" value="1"/>
</dbReference>
<keyword evidence="3" id="KW-1185">Reference proteome</keyword>
<organism evidence="2 3">
    <name type="scientific">Williamsia herbipolensis</name>
    <dbReference type="NCBI Taxonomy" id="1603258"/>
    <lineage>
        <taxon>Bacteria</taxon>
        <taxon>Bacillati</taxon>
        <taxon>Actinomycetota</taxon>
        <taxon>Actinomycetes</taxon>
        <taxon>Mycobacteriales</taxon>
        <taxon>Nocardiaceae</taxon>
        <taxon>Williamsia</taxon>
    </lineage>
</organism>
<dbReference type="AlphaFoldDB" id="A0AAU4K3L1"/>
<dbReference type="KEGG" id="whr:OG579_02230"/>
<dbReference type="InterPro" id="IPR000873">
    <property type="entry name" value="AMP-dep_synth/lig_dom"/>
</dbReference>
<dbReference type="GO" id="GO:0016405">
    <property type="term" value="F:CoA-ligase activity"/>
    <property type="evidence" value="ECO:0007669"/>
    <property type="project" value="TreeGrafter"/>
</dbReference>
<gene>
    <name evidence="2" type="ORF">OG579_02230</name>
</gene>
<sequence>MTEKSIGRLISDRAADHPDRVLITDHHTGERVTASELDRRSNRLSRVFAGLGVGTDDLVTVALPTSVEFVVTCAAIWKCGATPQPLAPDLRTAERSAVEAVARPALVVGAPPVDDTVPWWPTGEVPSTSVPDGRVEDRWAASWKAPTSSGSTGTPKVVQATAPARFDPDAATPAFLPRSAVALVTGPMWHSATFTYALRGVMTDHSLVLADPLDVATLPAIVAEHRVTWMMLTPSQIHRLVRSDAARRSGADLDSLETVLHLGAPCPEADKRALIDLVGPQRVVEIYAGSESNGITMIDGVDWLRHPGSVGRPLGDTELCIRRDDGSRADTGEIGEIWMRRSGGSRYRYLGADSHRDEQGWDTLGDIGVVDEGGWLHVVDRRTHVVTCAGTDLYPARLEQGIVGHPAVREAVVYGSRTADGESRLCAVVDIGDAQVGRHSIESFTRAQLAAHCATGPITVRRAPVRNAAGKVRRSSLPETVGAGAIGET</sequence>